<organism evidence="2 3">
    <name type="scientific">Bradyrhizobium elkanii</name>
    <dbReference type="NCBI Taxonomy" id="29448"/>
    <lineage>
        <taxon>Bacteria</taxon>
        <taxon>Pseudomonadati</taxon>
        <taxon>Pseudomonadota</taxon>
        <taxon>Alphaproteobacteria</taxon>
        <taxon>Hyphomicrobiales</taxon>
        <taxon>Nitrobacteraceae</taxon>
        <taxon>Bradyrhizobium</taxon>
    </lineage>
</organism>
<comment type="caution">
    <text evidence="2">The sequence shown here is derived from an EMBL/GenBank/DDBJ whole genome shotgun (WGS) entry which is preliminary data.</text>
</comment>
<dbReference type="EMBL" id="SZZP01000005">
    <property type="protein sequence ID" value="TKV81926.1"/>
    <property type="molecule type" value="Genomic_DNA"/>
</dbReference>
<dbReference type="Pfam" id="PF12146">
    <property type="entry name" value="Hydrolase_4"/>
    <property type="match status" value="1"/>
</dbReference>
<dbReference type="Proteomes" id="UP000305095">
    <property type="component" value="Unassembled WGS sequence"/>
</dbReference>
<evidence type="ECO:0000313" key="2">
    <source>
        <dbReference type="EMBL" id="TKV81926.1"/>
    </source>
</evidence>
<proteinExistence type="predicted"/>
<keyword evidence="2" id="KW-0378">Hydrolase</keyword>
<protein>
    <submittedName>
        <fullName evidence="2">Alpha/beta hydrolase</fullName>
    </submittedName>
</protein>
<gene>
    <name evidence="2" type="ORF">FDV58_09740</name>
</gene>
<dbReference type="InterPro" id="IPR051044">
    <property type="entry name" value="MAG_DAG_Lipase"/>
</dbReference>
<feature type="domain" description="Serine aminopeptidase S33" evidence="1">
    <location>
        <begin position="34"/>
        <end position="278"/>
    </location>
</feature>
<accession>A0A4U6SB10</accession>
<dbReference type="AlphaFoldDB" id="A0A4U6SB10"/>
<evidence type="ECO:0000313" key="3">
    <source>
        <dbReference type="Proteomes" id="UP000305095"/>
    </source>
</evidence>
<dbReference type="PANTHER" id="PTHR11614">
    <property type="entry name" value="PHOSPHOLIPASE-RELATED"/>
    <property type="match status" value="1"/>
</dbReference>
<name>A0A4U6SB10_BRAEL</name>
<dbReference type="InterPro" id="IPR022742">
    <property type="entry name" value="Hydrolase_4"/>
</dbReference>
<dbReference type="GO" id="GO:0016787">
    <property type="term" value="F:hydrolase activity"/>
    <property type="evidence" value="ECO:0007669"/>
    <property type="project" value="UniProtKB-KW"/>
</dbReference>
<dbReference type="RefSeq" id="WP_137478060.1">
    <property type="nucleotide sequence ID" value="NZ_SZZP01000005.1"/>
</dbReference>
<evidence type="ECO:0000259" key="1">
    <source>
        <dbReference type="Pfam" id="PF12146"/>
    </source>
</evidence>
<dbReference type="Gene3D" id="3.40.50.1820">
    <property type="entry name" value="alpha/beta hydrolase"/>
    <property type="match status" value="1"/>
</dbReference>
<reference evidence="2 3" key="1">
    <citation type="submission" date="2019-05" db="EMBL/GenBank/DDBJ databases">
        <title>Draft Genome of Bradyrhizobium elkanii strain SEMIA 938, Used in Commercial Inoculants for Lupinus spp. in Brazil.</title>
        <authorList>
            <person name="Hungria M."/>
            <person name="Delamuta J.R.M."/>
            <person name="Ribeiro R.A."/>
            <person name="Nogueira M.A."/>
        </authorList>
    </citation>
    <scope>NUCLEOTIDE SEQUENCE [LARGE SCALE GENOMIC DNA]</scope>
    <source>
        <strain evidence="2 3">Semia 938</strain>
    </source>
</reference>
<sequence>MATPQPSHAPTEPFRLTSSDGLSLACARWDSDGPARGLVQIAHGMGEHIGRYTSTIDVLVSAGLTVYAGDHRGHGLTARSRSHLGEFGEGGFELLVQDMLRLSELARDENPDLPLILLGHSMGSFAAQRYVIDYSHEIDGLVLSGSGSLDGLARAALQASPGSNLLNAAFEPARTPFDWLSRDHAVVNAFMADPLCFAALGPEALASFLGTAPRLSNLVALRKIRSDLPIYLFSGSEDPVGQQLRGVHAVIDRYHRAGLHDIAFDFYPGGRHEMLNEINRRDVQTRLLGWISQLLEKLDGGRGHVSPAYELQR</sequence>
<dbReference type="InterPro" id="IPR029058">
    <property type="entry name" value="AB_hydrolase_fold"/>
</dbReference>
<dbReference type="SUPFAM" id="SSF53474">
    <property type="entry name" value="alpha/beta-Hydrolases"/>
    <property type="match status" value="1"/>
</dbReference>